<organism evidence="1 2">
    <name type="scientific">Labrys monachus</name>
    <dbReference type="NCBI Taxonomy" id="217067"/>
    <lineage>
        <taxon>Bacteria</taxon>
        <taxon>Pseudomonadati</taxon>
        <taxon>Pseudomonadota</taxon>
        <taxon>Alphaproteobacteria</taxon>
        <taxon>Hyphomicrobiales</taxon>
        <taxon>Xanthobacteraceae</taxon>
        <taxon>Labrys</taxon>
    </lineage>
</organism>
<protein>
    <recommendedName>
        <fullName evidence="3">GT23 domain-containing protein</fullName>
    </recommendedName>
</protein>
<dbReference type="EMBL" id="JAUSVK010000001">
    <property type="protein sequence ID" value="MDQ0392007.1"/>
    <property type="molecule type" value="Genomic_DNA"/>
</dbReference>
<sequence length="201" mass="21913">MVFNACINDGIVAFGDARSCFEALRPVRRVADAADAFLEAHVEDAPFIGLHVRHGNGGDIMGHAFSWQAFGTAMMRIRRAVDVARERLGKQALVLLCTDSSDVQSEITRTIPGVICRPKPYRPPGHGELHHGPDAAARLDDALIEMVLLARCNALVRYPAASFFSLYAAVMKPTEDPHPVDLLSLARPSNSQDRLSPAVLF</sequence>
<dbReference type="Pfam" id="PF05830">
    <property type="entry name" value="NodZ"/>
    <property type="match status" value="1"/>
</dbReference>
<accession>A0ABU0FBL8</accession>
<comment type="caution">
    <text evidence="1">The sequence shown here is derived from an EMBL/GenBank/DDBJ whole genome shotgun (WGS) entry which is preliminary data.</text>
</comment>
<evidence type="ECO:0008006" key="3">
    <source>
        <dbReference type="Google" id="ProtNLM"/>
    </source>
</evidence>
<evidence type="ECO:0000313" key="1">
    <source>
        <dbReference type="EMBL" id="MDQ0392007.1"/>
    </source>
</evidence>
<proteinExistence type="predicted"/>
<name>A0ABU0FBL8_9HYPH</name>
<dbReference type="Gene3D" id="3.40.50.11350">
    <property type="match status" value="1"/>
</dbReference>
<dbReference type="Proteomes" id="UP001237448">
    <property type="component" value="Unassembled WGS sequence"/>
</dbReference>
<keyword evidence="2" id="KW-1185">Reference proteome</keyword>
<dbReference type="InterPro" id="IPR008716">
    <property type="entry name" value="NodZ"/>
</dbReference>
<evidence type="ECO:0000313" key="2">
    <source>
        <dbReference type="Proteomes" id="UP001237448"/>
    </source>
</evidence>
<reference evidence="1 2" key="1">
    <citation type="submission" date="2023-07" db="EMBL/GenBank/DDBJ databases">
        <title>Genomic Encyclopedia of Type Strains, Phase IV (KMG-IV): sequencing the most valuable type-strain genomes for metagenomic binning, comparative biology and taxonomic classification.</title>
        <authorList>
            <person name="Goeker M."/>
        </authorList>
    </citation>
    <scope>NUCLEOTIDE SEQUENCE [LARGE SCALE GENOMIC DNA]</scope>
    <source>
        <strain evidence="1 2">DSM 5896</strain>
    </source>
</reference>
<gene>
    <name evidence="1" type="ORF">J3R73_001799</name>
</gene>